<reference evidence="9" key="1">
    <citation type="submission" date="2021-07" db="EMBL/GenBank/DDBJ databases">
        <title>Draft genome of Mortierella alpina, strain LL118, isolated from an aspen leaf litter sample.</title>
        <authorList>
            <person name="Yang S."/>
            <person name="Vinatzer B.A."/>
        </authorList>
    </citation>
    <scope>NUCLEOTIDE SEQUENCE</scope>
    <source>
        <strain evidence="9">LL118</strain>
    </source>
</reference>
<feature type="transmembrane region" description="Helical" evidence="8">
    <location>
        <begin position="1013"/>
        <end position="1034"/>
    </location>
</feature>
<feature type="compositionally biased region" description="Polar residues" evidence="7">
    <location>
        <begin position="408"/>
        <end position="432"/>
    </location>
</feature>
<keyword evidence="3" id="KW-0410">Iron transport</keyword>
<feature type="transmembrane region" description="Helical" evidence="8">
    <location>
        <begin position="152"/>
        <end position="173"/>
    </location>
</feature>
<keyword evidence="3" id="KW-0406">Ion transport</keyword>
<comment type="similarity">
    <text evidence="2">Belongs to the oxidase-dependent Fe transporter (OFeT) (TC 9.A.10.1) family.</text>
</comment>
<evidence type="ECO:0000313" key="10">
    <source>
        <dbReference type="Proteomes" id="UP000717515"/>
    </source>
</evidence>
<accession>A0A9P8CWS1</accession>
<dbReference type="PANTHER" id="PTHR31632:SF2">
    <property type="entry name" value="PLASMA MEMBRANE IRON PERMEASE"/>
    <property type="match status" value="1"/>
</dbReference>
<feature type="region of interest" description="Disordered" evidence="7">
    <location>
        <begin position="865"/>
        <end position="893"/>
    </location>
</feature>
<feature type="transmembrane region" description="Helical" evidence="8">
    <location>
        <begin position="237"/>
        <end position="257"/>
    </location>
</feature>
<feature type="transmembrane region" description="Helical" evidence="8">
    <location>
        <begin position="49"/>
        <end position="66"/>
    </location>
</feature>
<keyword evidence="3" id="KW-0813">Transport</keyword>
<keyword evidence="5 8" id="KW-1133">Transmembrane helix</keyword>
<gene>
    <name evidence="9" type="ORF">KVV02_002101</name>
</gene>
<evidence type="ECO:0000256" key="3">
    <source>
        <dbReference type="ARBA" id="ARBA00022496"/>
    </source>
</evidence>
<evidence type="ECO:0000313" key="9">
    <source>
        <dbReference type="EMBL" id="KAG9321369.1"/>
    </source>
</evidence>
<feature type="transmembrane region" description="Helical" evidence="8">
    <location>
        <begin position="72"/>
        <end position="95"/>
    </location>
</feature>
<comment type="caution">
    <text evidence="9">The sequence shown here is derived from an EMBL/GenBank/DDBJ whole genome shotgun (WGS) entry which is preliminary data.</text>
</comment>
<comment type="subcellular location">
    <subcellularLocation>
        <location evidence="1">Membrane</location>
        <topology evidence="1">Multi-pass membrane protein</topology>
    </subcellularLocation>
</comment>
<evidence type="ECO:0000256" key="4">
    <source>
        <dbReference type="ARBA" id="ARBA00022692"/>
    </source>
</evidence>
<name>A0A9P8CWS1_MORAP</name>
<protein>
    <recommendedName>
        <fullName evidence="11">Iron permease FTR1</fullName>
    </recommendedName>
</protein>
<keyword evidence="3" id="KW-0408">Iron</keyword>
<dbReference type="EMBL" id="JAIFTL010000209">
    <property type="protein sequence ID" value="KAG9321369.1"/>
    <property type="molecule type" value="Genomic_DNA"/>
</dbReference>
<dbReference type="Pfam" id="PF08690">
    <property type="entry name" value="GET2"/>
    <property type="match status" value="1"/>
</dbReference>
<organism evidence="9 10">
    <name type="scientific">Mortierella alpina</name>
    <name type="common">Oleaginous fungus</name>
    <name type="synonym">Mortierella renispora</name>
    <dbReference type="NCBI Taxonomy" id="64518"/>
    <lineage>
        <taxon>Eukaryota</taxon>
        <taxon>Fungi</taxon>
        <taxon>Fungi incertae sedis</taxon>
        <taxon>Mucoromycota</taxon>
        <taxon>Mortierellomycotina</taxon>
        <taxon>Mortierellomycetes</taxon>
        <taxon>Mortierellales</taxon>
        <taxon>Mortierellaceae</taxon>
        <taxon>Mortierella</taxon>
    </lineage>
</organism>
<dbReference type="InterPro" id="IPR004923">
    <property type="entry name" value="FTR1/Fip1/EfeU"/>
</dbReference>
<dbReference type="GO" id="GO:0033573">
    <property type="term" value="C:high-affinity iron permease complex"/>
    <property type="evidence" value="ECO:0007669"/>
    <property type="project" value="InterPro"/>
</dbReference>
<dbReference type="GO" id="GO:0015093">
    <property type="term" value="F:ferrous iron transmembrane transporter activity"/>
    <property type="evidence" value="ECO:0007669"/>
    <property type="project" value="TreeGrafter"/>
</dbReference>
<proteinExistence type="inferred from homology"/>
<feature type="region of interest" description="Disordered" evidence="7">
    <location>
        <begin position="408"/>
        <end position="447"/>
    </location>
</feature>
<dbReference type="InterPro" id="IPR028143">
    <property type="entry name" value="Get2/sif1"/>
</dbReference>
<feature type="transmembrane region" description="Helical" evidence="8">
    <location>
        <begin position="345"/>
        <end position="365"/>
    </location>
</feature>
<dbReference type="AlphaFoldDB" id="A0A9P8CWS1"/>
<feature type="transmembrane region" description="Helical" evidence="8">
    <location>
        <begin position="269"/>
        <end position="291"/>
    </location>
</feature>
<sequence length="1035" mass="114579">MECLVRVLHQLRPLPSSAQHQRDDLPCSSLARLASCRTYCYPSKYRKQLRIYLCASVWATFPQHAMGAEDYFSIPIFFIIFRETTEAAIIVSVLLSFLSQVLAEDNAMRKRLARQVWAGTGLGLLVSFAIGAAFIAIWNMYKANLWAASEGIWVGCFSLVAVLMITVMGIAMLRTNQMQEKWKFKLAKAMDDENAQGLGNQSRKYALFLLPLVTVLREGLEAVVFIGGVTFTEEPKAIPLAILAGVALGLMIGFALYRGGNKMRLHPFFVGSTCLLLLIAAGLVSKGIAAFEADYWGRVTGAQSDDAGTFDPRFNLWALKCCDPKKPDAGWWSVANAMVGWSNVASYWTVGSYILYWALIITWLVRSKIRRDKISSAKRPLLSPSTLDSRLSGEEEGYDTSYWPTVGHSGSSDIQSQQTLVEGAESGQSSGHLRSVTRRHDGYGSVPTSGTGAGGLIKCRVVLRHFQRLIDNELALDKAEFSNLTFRQHRSITDSIITPRFADLFRRVSIVNLDGTGIGHYCAVKFVTEYTKELHVGRCPRVDLAKLIHAITGQRWLSWELAPVRLYVKDQTMSGTYNPLAINKALLEYTWAVVMMESDCGCQYTKIEEYQPPPPGVFPCHTYVEDLVGDRLPVLAIRLCTSIFTSSSSNRHVLLLKKHSHMSDQAEILRKRREARQKKILASGESRLSKITGTAGTNAQVTPSPAVLLAREQLLKKDQEEERLKALQAAGSNVGDEGSGADRQSNADESNGPYEGRTPTLQVHKDDEDTPLPSSPSQRTTTATRMRSSSTSSTTTSAVQVSGSKTPTVQDLHDADPDDSLGAPPAHVSNASPSFGVHQQNPFMNNPFLSPQHHQALTRMMQEENGAAEGSDLSMKQQQQQQQQQGGFPPGFTVITPQVDESARWWKLLHFVLSVLLGLWVVYREYSQQGDLGRFEGLAKEKPLPYGAYSVAPKPVFWYFVTMELILQSTRMALHGVTASPSSTLGTIAGFLPPPFSDAIRVFMRYRLIWSSLVNDMSVIVFIVGLTIVFTHMFS</sequence>
<dbReference type="Proteomes" id="UP000717515">
    <property type="component" value="Unassembled WGS sequence"/>
</dbReference>
<dbReference type="PANTHER" id="PTHR31632">
    <property type="entry name" value="IRON TRANSPORTER FTH1"/>
    <property type="match status" value="1"/>
</dbReference>
<keyword evidence="4 8" id="KW-0812">Transmembrane</keyword>
<evidence type="ECO:0000256" key="7">
    <source>
        <dbReference type="SAM" id="MobiDB-lite"/>
    </source>
</evidence>
<feature type="transmembrane region" description="Helical" evidence="8">
    <location>
        <begin position="205"/>
        <end position="231"/>
    </location>
</feature>
<feature type="transmembrane region" description="Helical" evidence="8">
    <location>
        <begin position="116"/>
        <end position="140"/>
    </location>
</feature>
<feature type="compositionally biased region" description="Low complexity" evidence="7">
    <location>
        <begin position="777"/>
        <end position="802"/>
    </location>
</feature>
<dbReference type="Pfam" id="PF03239">
    <property type="entry name" value="FTR1"/>
    <property type="match status" value="1"/>
</dbReference>
<evidence type="ECO:0000256" key="6">
    <source>
        <dbReference type="ARBA" id="ARBA00023136"/>
    </source>
</evidence>
<evidence type="ECO:0000256" key="5">
    <source>
        <dbReference type="ARBA" id="ARBA00022989"/>
    </source>
</evidence>
<evidence type="ECO:0008006" key="11">
    <source>
        <dbReference type="Google" id="ProtNLM"/>
    </source>
</evidence>
<evidence type="ECO:0000256" key="2">
    <source>
        <dbReference type="ARBA" id="ARBA00008333"/>
    </source>
</evidence>
<keyword evidence="6 8" id="KW-0472">Membrane</keyword>
<evidence type="ECO:0000256" key="8">
    <source>
        <dbReference type="SAM" id="Phobius"/>
    </source>
</evidence>
<feature type="compositionally biased region" description="Polar residues" evidence="7">
    <location>
        <begin position="829"/>
        <end position="845"/>
    </location>
</feature>
<evidence type="ECO:0000256" key="1">
    <source>
        <dbReference type="ARBA" id="ARBA00004141"/>
    </source>
</evidence>
<feature type="region of interest" description="Disordered" evidence="7">
    <location>
        <begin position="728"/>
        <end position="845"/>
    </location>
</feature>